<dbReference type="Pfam" id="PF00903">
    <property type="entry name" value="Glyoxalase"/>
    <property type="match status" value="1"/>
</dbReference>
<dbReference type="Proteomes" id="UP000034894">
    <property type="component" value="Unassembled WGS sequence"/>
</dbReference>
<dbReference type="AlphaFoldDB" id="A0A0G1GF42"/>
<dbReference type="STRING" id="1618443.UV73_C0008G0008"/>
<dbReference type="EMBL" id="LCFP01000008">
    <property type="protein sequence ID" value="KKS97488.1"/>
    <property type="molecule type" value="Genomic_DNA"/>
</dbReference>
<dbReference type="PANTHER" id="PTHR33993:SF5">
    <property type="entry name" value="GLYOXALASE"/>
    <property type="match status" value="1"/>
</dbReference>
<gene>
    <name evidence="2" type="ORF">UV73_C0008G0008</name>
</gene>
<dbReference type="InterPro" id="IPR004360">
    <property type="entry name" value="Glyas_Fos-R_dOase_dom"/>
</dbReference>
<proteinExistence type="predicted"/>
<reference evidence="2 3" key="1">
    <citation type="journal article" date="2015" name="Nature">
        <title>rRNA introns, odd ribosomes, and small enigmatic genomes across a large radiation of phyla.</title>
        <authorList>
            <person name="Brown C.T."/>
            <person name="Hug L.A."/>
            <person name="Thomas B.C."/>
            <person name="Sharon I."/>
            <person name="Castelle C.J."/>
            <person name="Singh A."/>
            <person name="Wilkins M.J."/>
            <person name="Williams K.H."/>
            <person name="Banfield J.F."/>
        </authorList>
    </citation>
    <scope>NUCLEOTIDE SEQUENCE [LARGE SCALE GENOMIC DNA]</scope>
</reference>
<comment type="caution">
    <text evidence="2">The sequence shown here is derived from an EMBL/GenBank/DDBJ whole genome shotgun (WGS) entry which is preliminary data.</text>
</comment>
<dbReference type="Gene3D" id="3.10.180.10">
    <property type="entry name" value="2,3-Dihydroxybiphenyl 1,2-Dioxygenase, domain 1"/>
    <property type="match status" value="1"/>
</dbReference>
<sequence length="132" mass="15294">MIKGIESVLLFSENPKELMEFYRDTLGLKVDMEGEYGDEEELYVGFQPGKGSYMVVMHHSKVKGKNREPERFMVNFEVDNIEKEVARLDKAKVRKIQDIYHVEDYGKIATFVDPDGNYFQLVQIRPSPAKAN</sequence>
<dbReference type="SUPFAM" id="SSF54593">
    <property type="entry name" value="Glyoxalase/Bleomycin resistance protein/Dihydroxybiphenyl dioxygenase"/>
    <property type="match status" value="1"/>
</dbReference>
<dbReference type="PROSITE" id="PS51819">
    <property type="entry name" value="VOC"/>
    <property type="match status" value="1"/>
</dbReference>
<dbReference type="PANTHER" id="PTHR33993">
    <property type="entry name" value="GLYOXALASE-RELATED"/>
    <property type="match status" value="1"/>
</dbReference>
<feature type="domain" description="VOC" evidence="1">
    <location>
        <begin position="4"/>
        <end position="124"/>
    </location>
</feature>
<protein>
    <recommendedName>
        <fullName evidence="1">VOC domain-containing protein</fullName>
    </recommendedName>
</protein>
<dbReference type="InterPro" id="IPR052164">
    <property type="entry name" value="Anthracycline_SecMetBiosynth"/>
</dbReference>
<evidence type="ECO:0000259" key="1">
    <source>
        <dbReference type="PROSITE" id="PS51819"/>
    </source>
</evidence>
<evidence type="ECO:0000313" key="3">
    <source>
        <dbReference type="Proteomes" id="UP000034894"/>
    </source>
</evidence>
<organism evidence="2 3">
    <name type="scientific">Candidatus Gottesmanbacteria bacterium GW2011_GWA2_43_14</name>
    <dbReference type="NCBI Taxonomy" id="1618443"/>
    <lineage>
        <taxon>Bacteria</taxon>
        <taxon>Candidatus Gottesmaniibacteriota</taxon>
    </lineage>
</organism>
<evidence type="ECO:0000313" key="2">
    <source>
        <dbReference type="EMBL" id="KKS97488.1"/>
    </source>
</evidence>
<dbReference type="InterPro" id="IPR037523">
    <property type="entry name" value="VOC_core"/>
</dbReference>
<dbReference type="CDD" id="cd06587">
    <property type="entry name" value="VOC"/>
    <property type="match status" value="1"/>
</dbReference>
<dbReference type="InterPro" id="IPR029068">
    <property type="entry name" value="Glyas_Bleomycin-R_OHBP_Dase"/>
</dbReference>
<name>A0A0G1GF42_9BACT</name>
<accession>A0A0G1GF42</accession>